<proteinExistence type="predicted"/>
<evidence type="ECO:0000313" key="2">
    <source>
        <dbReference type="EMBL" id="CAF1610248.1"/>
    </source>
</evidence>
<comment type="caution">
    <text evidence="1">The sequence shown here is derived from an EMBL/GenBank/DDBJ whole genome shotgun (WGS) entry which is preliminary data.</text>
</comment>
<protein>
    <submittedName>
        <fullName evidence="1">Uncharacterized protein</fullName>
    </submittedName>
</protein>
<evidence type="ECO:0000313" key="3">
    <source>
        <dbReference type="Proteomes" id="UP000663854"/>
    </source>
</evidence>
<name>A0A815IMP0_9BILA</name>
<dbReference type="Proteomes" id="UP000663870">
    <property type="component" value="Unassembled WGS sequence"/>
</dbReference>
<dbReference type="EMBL" id="CAJNOL010005813">
    <property type="protein sequence ID" value="CAF1610248.1"/>
    <property type="molecule type" value="Genomic_DNA"/>
</dbReference>
<sequence>MYHIYLNRNGRWTLSKNILEKLVHMHDFDLTNRFPDIRRFIYLFVNEKTINFLVQMDNLSYGVVFCSVTNDCITNEKLKLKLIELPRAQQLLTIYSAFIKSLNQDFFLLMIFDCYAIYYVADNHELIIVTNNSISSINLNQ</sequence>
<evidence type="ECO:0000313" key="1">
    <source>
        <dbReference type="EMBL" id="CAF1368307.1"/>
    </source>
</evidence>
<reference evidence="1" key="1">
    <citation type="submission" date="2021-02" db="EMBL/GenBank/DDBJ databases">
        <authorList>
            <person name="Nowell W R."/>
        </authorList>
    </citation>
    <scope>NUCLEOTIDE SEQUENCE</scope>
</reference>
<dbReference type="AlphaFoldDB" id="A0A815IMP0"/>
<gene>
    <name evidence="2" type="ORF">JXQ802_LOCUS49313</name>
    <name evidence="1" type="ORF">PYM288_LOCUS33227</name>
</gene>
<evidence type="ECO:0000313" key="4">
    <source>
        <dbReference type="Proteomes" id="UP000663870"/>
    </source>
</evidence>
<dbReference type="EMBL" id="CAJNOH010004391">
    <property type="protein sequence ID" value="CAF1368307.1"/>
    <property type="molecule type" value="Genomic_DNA"/>
</dbReference>
<organism evidence="1 3">
    <name type="scientific">Rotaria sordida</name>
    <dbReference type="NCBI Taxonomy" id="392033"/>
    <lineage>
        <taxon>Eukaryota</taxon>
        <taxon>Metazoa</taxon>
        <taxon>Spiralia</taxon>
        <taxon>Gnathifera</taxon>
        <taxon>Rotifera</taxon>
        <taxon>Eurotatoria</taxon>
        <taxon>Bdelloidea</taxon>
        <taxon>Philodinida</taxon>
        <taxon>Philodinidae</taxon>
        <taxon>Rotaria</taxon>
    </lineage>
</organism>
<keyword evidence="4" id="KW-1185">Reference proteome</keyword>
<dbReference type="Proteomes" id="UP000663854">
    <property type="component" value="Unassembled WGS sequence"/>
</dbReference>
<accession>A0A815IMP0</accession>